<sequence length="40" mass="4393">MLTRMIIHGLMAALVVAGGAYAYAATVQPVSFPFHQEHHR</sequence>
<proteinExistence type="predicted"/>
<evidence type="ECO:0000313" key="2">
    <source>
        <dbReference type="Proteomes" id="UP000011744"/>
    </source>
</evidence>
<evidence type="ECO:0000313" key="1">
    <source>
        <dbReference type="EMBL" id="EME71691.1"/>
    </source>
</evidence>
<dbReference type="RefSeq" id="WP_008613775.1">
    <property type="nucleotide sequence ID" value="NZ_AONQ01000003.1"/>
</dbReference>
<dbReference type="Proteomes" id="UP000011744">
    <property type="component" value="Unassembled WGS sequence"/>
</dbReference>
<comment type="caution">
    <text evidence="1">The sequence shown here is derived from an EMBL/GenBank/DDBJ whole genome shotgun (WGS) entry which is preliminary data.</text>
</comment>
<accession>M2YFE9</accession>
<keyword evidence="2" id="KW-1185">Reference proteome</keyword>
<gene>
    <name evidence="1" type="ORF">H261_02126</name>
</gene>
<dbReference type="STRING" id="1244869.H261_02126"/>
<reference evidence="1 2" key="1">
    <citation type="journal article" date="2014" name="Genome Announc.">
        <title>Draft Genome Sequence of Magnetospirillum sp. Strain SO-1, a Freshwater Magnetotactic Bacterium Isolated from the Ol'khovka River, Russia.</title>
        <authorList>
            <person name="Grouzdev D.S."/>
            <person name="Dziuba M.V."/>
            <person name="Sukhacheva M.S."/>
            <person name="Mardanov A.V."/>
            <person name="Beletskiy A.V."/>
            <person name="Kuznetsov B.B."/>
            <person name="Skryabin K.G."/>
        </authorList>
    </citation>
    <scope>NUCLEOTIDE SEQUENCE [LARGE SCALE GENOMIC DNA]</scope>
    <source>
        <strain evidence="1 2">SO-1</strain>
    </source>
</reference>
<organism evidence="1 2">
    <name type="scientific">Paramagnetospirillum caucaseum</name>
    <dbReference type="NCBI Taxonomy" id="1244869"/>
    <lineage>
        <taxon>Bacteria</taxon>
        <taxon>Pseudomonadati</taxon>
        <taxon>Pseudomonadota</taxon>
        <taxon>Alphaproteobacteria</taxon>
        <taxon>Rhodospirillales</taxon>
        <taxon>Magnetospirillaceae</taxon>
        <taxon>Paramagnetospirillum</taxon>
    </lineage>
</organism>
<dbReference type="AlphaFoldDB" id="M2YFE9"/>
<dbReference type="EMBL" id="AONQ01000003">
    <property type="protein sequence ID" value="EME71691.1"/>
    <property type="molecule type" value="Genomic_DNA"/>
</dbReference>
<name>M2YFE9_9PROT</name>
<protein>
    <submittedName>
        <fullName evidence="1">Uncharacterized protein</fullName>
    </submittedName>
</protein>
<dbReference type="PATRIC" id="fig|1244869.3.peg.421"/>